<dbReference type="Pfam" id="PF03083">
    <property type="entry name" value="MtN3_slv"/>
    <property type="match status" value="2"/>
</dbReference>
<reference evidence="13 14" key="1">
    <citation type="submission" date="2017-09" db="EMBL/GenBank/DDBJ databases">
        <title>WGS assembly of Aquilegia coerulea Goldsmith.</title>
        <authorList>
            <person name="Hodges S."/>
            <person name="Kramer E."/>
            <person name="Nordborg M."/>
            <person name="Tomkins J."/>
            <person name="Borevitz J."/>
            <person name="Derieg N."/>
            <person name="Yan J."/>
            <person name="Mihaltcheva S."/>
            <person name="Hayes R.D."/>
            <person name="Rokhsar D."/>
        </authorList>
    </citation>
    <scope>NUCLEOTIDE SEQUENCE [LARGE SCALE GENOMIC DNA]</scope>
    <source>
        <strain evidence="14">cv. Goldsmith</strain>
    </source>
</reference>
<feature type="transmembrane region" description="Helical" evidence="11">
    <location>
        <begin position="201"/>
        <end position="223"/>
    </location>
</feature>
<feature type="transmembrane region" description="Helical" evidence="11">
    <location>
        <begin position="141"/>
        <end position="161"/>
    </location>
</feature>
<dbReference type="InParanoid" id="A0A2G5F226"/>
<keyword evidence="9 11" id="KW-0472">Membrane</keyword>
<comment type="similarity">
    <text evidence="2 11">Belongs to the SWEET sugar transporter family.</text>
</comment>
<keyword evidence="4" id="KW-1003">Cell membrane</keyword>
<evidence type="ECO:0000256" key="3">
    <source>
        <dbReference type="ARBA" id="ARBA00022448"/>
    </source>
</evidence>
<evidence type="ECO:0000256" key="9">
    <source>
        <dbReference type="ARBA" id="ARBA00023136"/>
    </source>
</evidence>
<dbReference type="InterPro" id="IPR047664">
    <property type="entry name" value="SWEET"/>
</dbReference>
<feature type="transmembrane region" description="Helical" evidence="11">
    <location>
        <begin position="80"/>
        <end position="102"/>
    </location>
</feature>
<protein>
    <recommendedName>
        <fullName evidence="11">Bidirectional sugar transporter SWEET</fullName>
    </recommendedName>
</protein>
<comment type="caution">
    <text evidence="11">Lacks conserved residue(s) required for the propagation of feature annotation.</text>
</comment>
<evidence type="ECO:0000256" key="12">
    <source>
        <dbReference type="SAM" id="MobiDB-lite"/>
    </source>
</evidence>
<dbReference type="GO" id="GO:0005886">
    <property type="term" value="C:plasma membrane"/>
    <property type="evidence" value="ECO:0007669"/>
    <property type="project" value="UniProtKB-SubCell"/>
</dbReference>
<keyword evidence="3 11" id="KW-0813">Transport</keyword>
<dbReference type="AlphaFoldDB" id="A0A2G5F226"/>
<dbReference type="Proteomes" id="UP000230069">
    <property type="component" value="Unassembled WGS sequence"/>
</dbReference>
<accession>A0A2G5F226</accession>
<dbReference type="FunFam" id="1.20.1280.290:FF:000002">
    <property type="entry name" value="Bidirectional sugar transporter SWEET"/>
    <property type="match status" value="1"/>
</dbReference>
<dbReference type="PANTHER" id="PTHR10791:SF30">
    <property type="entry name" value="SUGAR TRANSPORTER SWEET1"/>
    <property type="match status" value="1"/>
</dbReference>
<evidence type="ECO:0000256" key="7">
    <source>
        <dbReference type="ARBA" id="ARBA00022737"/>
    </source>
</evidence>
<dbReference type="FunFam" id="1.20.1280.290:FF:000001">
    <property type="entry name" value="Bidirectional sugar transporter SWEET"/>
    <property type="match status" value="1"/>
</dbReference>
<evidence type="ECO:0000256" key="11">
    <source>
        <dbReference type="RuleBase" id="RU910715"/>
    </source>
</evidence>
<feature type="transmembrane region" description="Helical" evidence="11">
    <location>
        <begin position="173"/>
        <end position="195"/>
    </location>
</feature>
<feature type="transmembrane region" description="Helical" evidence="11">
    <location>
        <begin position="114"/>
        <end position="135"/>
    </location>
</feature>
<keyword evidence="7" id="KW-0677">Repeat</keyword>
<name>A0A2G5F226_AQUCA</name>
<comment type="function">
    <text evidence="11">Mediates both low-affinity uptake and efflux of sugar across the membrane.</text>
</comment>
<evidence type="ECO:0000256" key="6">
    <source>
        <dbReference type="ARBA" id="ARBA00022692"/>
    </source>
</evidence>
<feature type="transmembrane region" description="Helical" evidence="11">
    <location>
        <begin position="55"/>
        <end position="74"/>
    </location>
</feature>
<keyword evidence="5 11" id="KW-0762">Sugar transport</keyword>
<evidence type="ECO:0000256" key="5">
    <source>
        <dbReference type="ARBA" id="ARBA00022597"/>
    </source>
</evidence>
<evidence type="ECO:0000256" key="1">
    <source>
        <dbReference type="ARBA" id="ARBA00004651"/>
    </source>
</evidence>
<evidence type="ECO:0000256" key="4">
    <source>
        <dbReference type="ARBA" id="ARBA00022475"/>
    </source>
</evidence>
<keyword evidence="8 11" id="KW-1133">Transmembrane helix</keyword>
<dbReference type="PANTHER" id="PTHR10791">
    <property type="entry name" value="RAG1-ACTIVATING PROTEIN 1"/>
    <property type="match status" value="1"/>
</dbReference>
<dbReference type="EMBL" id="KZ305019">
    <property type="protein sequence ID" value="PIA62041.1"/>
    <property type="molecule type" value="Genomic_DNA"/>
</dbReference>
<gene>
    <name evidence="13" type="ORF">AQUCO_00200199v1</name>
</gene>
<proteinExistence type="inferred from homology"/>
<organism evidence="13 14">
    <name type="scientific">Aquilegia coerulea</name>
    <name type="common">Rocky mountain columbine</name>
    <dbReference type="NCBI Taxonomy" id="218851"/>
    <lineage>
        <taxon>Eukaryota</taxon>
        <taxon>Viridiplantae</taxon>
        <taxon>Streptophyta</taxon>
        <taxon>Embryophyta</taxon>
        <taxon>Tracheophyta</taxon>
        <taxon>Spermatophyta</taxon>
        <taxon>Magnoliopsida</taxon>
        <taxon>Ranunculales</taxon>
        <taxon>Ranunculaceae</taxon>
        <taxon>Thalictroideae</taxon>
        <taxon>Aquilegia</taxon>
    </lineage>
</organism>
<comment type="subcellular location">
    <subcellularLocation>
        <location evidence="1">Cell membrane</location>
        <topology evidence="1">Multi-pass membrane protein</topology>
    </subcellularLocation>
</comment>
<evidence type="ECO:0000256" key="10">
    <source>
        <dbReference type="ARBA" id="ARBA00037238"/>
    </source>
</evidence>
<dbReference type="GO" id="GO:0051119">
    <property type="term" value="F:sugar transmembrane transporter activity"/>
    <property type="evidence" value="ECO:0007669"/>
    <property type="project" value="InterPro"/>
</dbReference>
<feature type="region of interest" description="Disordered" evidence="12">
    <location>
        <begin position="230"/>
        <end position="254"/>
    </location>
</feature>
<evidence type="ECO:0000256" key="2">
    <source>
        <dbReference type="ARBA" id="ARBA00007809"/>
    </source>
</evidence>
<dbReference type="InterPro" id="IPR004316">
    <property type="entry name" value="SWEET_rpt"/>
</dbReference>
<comment type="function">
    <text evidence="10">Mediates both low-affinity uptake and efflux of sugar across the plasma membrane.</text>
</comment>
<evidence type="ECO:0000313" key="13">
    <source>
        <dbReference type="EMBL" id="PIA62041.1"/>
    </source>
</evidence>
<dbReference type="OrthoDB" id="409725at2759"/>
<keyword evidence="14" id="KW-1185">Reference proteome</keyword>
<evidence type="ECO:0000313" key="14">
    <source>
        <dbReference type="Proteomes" id="UP000230069"/>
    </source>
</evidence>
<sequence length="254" mass="28932">MVFIKLVCTDIEPSLLSRADSNINSAYLICQALCFRPTFFRIFKRKDVEEFSPNPYMATLLNCAMWVFYGLPFVTPHSTLVITINGFGLCIELAYITAYLRFANNKKRMRVIKWLAGELCFFVLVVGLTLGFRHTPHDRSLVVGILCVVFNILMYAMPLDIMRMVIKTKSVEYMPFLLSLAGFLNGCIWVTYAQLYRFDLYITISNSAGAFLGAIQLILYGCYYSSTPKRNDRNKTPAEVQLPTTTDGRIRPSV</sequence>
<dbReference type="Gene3D" id="1.20.1280.290">
    <property type="match status" value="2"/>
</dbReference>
<keyword evidence="6 11" id="KW-0812">Transmembrane</keyword>
<evidence type="ECO:0000256" key="8">
    <source>
        <dbReference type="ARBA" id="ARBA00022989"/>
    </source>
</evidence>